<dbReference type="Proteomes" id="UP000015106">
    <property type="component" value="Chromosome 2"/>
</dbReference>
<accession>A0A8R7PI94</accession>
<protein>
    <submittedName>
        <fullName evidence="1">Uncharacterized protein</fullName>
    </submittedName>
</protein>
<keyword evidence="2" id="KW-1185">Reference proteome</keyword>
<dbReference type="EnsemblPlants" id="TuG1812G0200004317.01.T01">
    <property type="protein sequence ID" value="TuG1812G0200004317.01.T01.cds300576"/>
    <property type="gene ID" value="TuG1812G0200004317.01"/>
</dbReference>
<proteinExistence type="predicted"/>
<sequence>MMSGTTSTRKVVPAIHAAFPVLRSSFPATAAASRPCAATEDREIAARTPPASPRLLTAEDDAMLAPLF</sequence>
<dbReference type="Gramene" id="TuG1812G0200004317.01.T01">
    <property type="protein sequence ID" value="TuG1812G0200004317.01.T01.cds300576"/>
    <property type="gene ID" value="TuG1812G0200004317.01"/>
</dbReference>
<evidence type="ECO:0000313" key="2">
    <source>
        <dbReference type="Proteomes" id="UP000015106"/>
    </source>
</evidence>
<reference evidence="1" key="2">
    <citation type="submission" date="2018-03" db="EMBL/GenBank/DDBJ databases">
        <title>The Triticum urartu genome reveals the dynamic nature of wheat genome evolution.</title>
        <authorList>
            <person name="Ling H."/>
            <person name="Ma B."/>
            <person name="Shi X."/>
            <person name="Liu H."/>
            <person name="Dong L."/>
            <person name="Sun H."/>
            <person name="Cao Y."/>
            <person name="Gao Q."/>
            <person name="Zheng S."/>
            <person name="Li Y."/>
            <person name="Yu Y."/>
            <person name="Du H."/>
            <person name="Qi M."/>
            <person name="Li Y."/>
            <person name="Yu H."/>
            <person name="Cui Y."/>
            <person name="Wang N."/>
            <person name="Chen C."/>
            <person name="Wu H."/>
            <person name="Zhao Y."/>
            <person name="Zhang J."/>
            <person name="Li Y."/>
            <person name="Zhou W."/>
            <person name="Zhang B."/>
            <person name="Hu W."/>
            <person name="Eijk M."/>
            <person name="Tang J."/>
            <person name="Witsenboer H."/>
            <person name="Zhao S."/>
            <person name="Li Z."/>
            <person name="Zhang A."/>
            <person name="Wang D."/>
            <person name="Liang C."/>
        </authorList>
    </citation>
    <scope>NUCLEOTIDE SEQUENCE [LARGE SCALE GENOMIC DNA]</scope>
    <source>
        <strain evidence="1">cv. G1812</strain>
    </source>
</reference>
<name>A0A8R7PI94_TRIUA</name>
<organism evidence="1 2">
    <name type="scientific">Triticum urartu</name>
    <name type="common">Red wild einkorn</name>
    <name type="synonym">Crithodium urartu</name>
    <dbReference type="NCBI Taxonomy" id="4572"/>
    <lineage>
        <taxon>Eukaryota</taxon>
        <taxon>Viridiplantae</taxon>
        <taxon>Streptophyta</taxon>
        <taxon>Embryophyta</taxon>
        <taxon>Tracheophyta</taxon>
        <taxon>Spermatophyta</taxon>
        <taxon>Magnoliopsida</taxon>
        <taxon>Liliopsida</taxon>
        <taxon>Poales</taxon>
        <taxon>Poaceae</taxon>
        <taxon>BOP clade</taxon>
        <taxon>Pooideae</taxon>
        <taxon>Triticodae</taxon>
        <taxon>Triticeae</taxon>
        <taxon>Triticinae</taxon>
        <taxon>Triticum</taxon>
    </lineage>
</organism>
<dbReference type="AlphaFoldDB" id="A0A8R7PI94"/>
<evidence type="ECO:0000313" key="1">
    <source>
        <dbReference type="EnsemblPlants" id="TuG1812G0200004317.01.T01.cds300576"/>
    </source>
</evidence>
<reference evidence="1" key="3">
    <citation type="submission" date="2022-06" db="UniProtKB">
        <authorList>
            <consortium name="EnsemblPlants"/>
        </authorList>
    </citation>
    <scope>IDENTIFICATION</scope>
</reference>
<gene>
    <name evidence="1" type="primary">LOC125533767</name>
</gene>
<reference evidence="2" key="1">
    <citation type="journal article" date="2013" name="Nature">
        <title>Draft genome of the wheat A-genome progenitor Triticum urartu.</title>
        <authorList>
            <person name="Ling H.Q."/>
            <person name="Zhao S."/>
            <person name="Liu D."/>
            <person name="Wang J."/>
            <person name="Sun H."/>
            <person name="Zhang C."/>
            <person name="Fan H."/>
            <person name="Li D."/>
            <person name="Dong L."/>
            <person name="Tao Y."/>
            <person name="Gao C."/>
            <person name="Wu H."/>
            <person name="Li Y."/>
            <person name="Cui Y."/>
            <person name="Guo X."/>
            <person name="Zheng S."/>
            <person name="Wang B."/>
            <person name="Yu K."/>
            <person name="Liang Q."/>
            <person name="Yang W."/>
            <person name="Lou X."/>
            <person name="Chen J."/>
            <person name="Feng M."/>
            <person name="Jian J."/>
            <person name="Zhang X."/>
            <person name="Luo G."/>
            <person name="Jiang Y."/>
            <person name="Liu J."/>
            <person name="Wang Z."/>
            <person name="Sha Y."/>
            <person name="Zhang B."/>
            <person name="Wu H."/>
            <person name="Tang D."/>
            <person name="Shen Q."/>
            <person name="Xue P."/>
            <person name="Zou S."/>
            <person name="Wang X."/>
            <person name="Liu X."/>
            <person name="Wang F."/>
            <person name="Yang Y."/>
            <person name="An X."/>
            <person name="Dong Z."/>
            <person name="Zhang K."/>
            <person name="Zhang X."/>
            <person name="Luo M.C."/>
            <person name="Dvorak J."/>
            <person name="Tong Y."/>
            <person name="Wang J."/>
            <person name="Yang H."/>
            <person name="Li Z."/>
            <person name="Wang D."/>
            <person name="Zhang A."/>
            <person name="Wang J."/>
        </authorList>
    </citation>
    <scope>NUCLEOTIDE SEQUENCE</scope>
    <source>
        <strain evidence="2">cv. G1812</strain>
    </source>
</reference>